<feature type="domain" description="Ferritin/DPS" evidence="3">
    <location>
        <begin position="15"/>
        <end position="154"/>
    </location>
</feature>
<dbReference type="CDD" id="cd01043">
    <property type="entry name" value="DPS"/>
    <property type="match status" value="1"/>
</dbReference>
<comment type="similarity">
    <text evidence="1 2">Belongs to the Dps family.</text>
</comment>
<dbReference type="PROSITE" id="PS00819">
    <property type="entry name" value="DPS_2"/>
    <property type="match status" value="1"/>
</dbReference>
<dbReference type="PROSITE" id="PS00818">
    <property type="entry name" value="DPS_1"/>
    <property type="match status" value="1"/>
</dbReference>
<dbReference type="EMBL" id="BOSL01000009">
    <property type="protein sequence ID" value="GIP54014.1"/>
    <property type="molecule type" value="Genomic_DNA"/>
</dbReference>
<dbReference type="RefSeq" id="WP_213655423.1">
    <property type="nucleotide sequence ID" value="NZ_BOSL01000009.1"/>
</dbReference>
<accession>A0ABQ4MDF1</accession>
<dbReference type="Gene3D" id="1.20.1260.10">
    <property type="match status" value="1"/>
</dbReference>
<sequence>MTNQNLTQNELALEKQLNLQIANWTVLYTKLHNFHWFVKGPNFFTLHEKFEELYNEVAANIDELAERLLAIGGKPVATLRDSLSVASLSEAAGGEAPEAMVAAIVADFTTLQGELKQGMEAAEEAQDEATSDLLLGILSSLEKHNWMLNAYLGK</sequence>
<dbReference type="PANTHER" id="PTHR42932:SF1">
    <property type="entry name" value="GENERAL STRESS PROTEIN 20U"/>
    <property type="match status" value="1"/>
</dbReference>
<dbReference type="InterPro" id="IPR012347">
    <property type="entry name" value="Ferritin-like"/>
</dbReference>
<proteinExistence type="inferred from homology"/>
<dbReference type="InterPro" id="IPR009078">
    <property type="entry name" value="Ferritin-like_SF"/>
</dbReference>
<name>A0ABQ4MDF1_9BACL</name>
<reference evidence="4 5" key="1">
    <citation type="submission" date="2021-03" db="EMBL/GenBank/DDBJ databases">
        <title>Antimicrobial resistance genes in bacteria isolated from Japanese honey, and their potential for conferring macrolide and lincosamide resistance in the American foulbrood pathogen Paenibacillus larvae.</title>
        <authorList>
            <person name="Okamoto M."/>
            <person name="Kumagai M."/>
            <person name="Kanamori H."/>
            <person name="Takamatsu D."/>
        </authorList>
    </citation>
    <scope>NUCLEOTIDE SEQUENCE [LARGE SCALE GENOMIC DNA]</scope>
    <source>
        <strain evidence="4 5">J42TS3</strain>
    </source>
</reference>
<dbReference type="Pfam" id="PF00210">
    <property type="entry name" value="Ferritin"/>
    <property type="match status" value="1"/>
</dbReference>
<dbReference type="InterPro" id="IPR008331">
    <property type="entry name" value="Ferritin_DPS_dom"/>
</dbReference>
<dbReference type="InterPro" id="IPR023188">
    <property type="entry name" value="DPS_DNA-bd_CS"/>
</dbReference>
<evidence type="ECO:0000313" key="4">
    <source>
        <dbReference type="EMBL" id="GIP54014.1"/>
    </source>
</evidence>
<dbReference type="PRINTS" id="PR01346">
    <property type="entry name" value="HELNAPAPROT"/>
</dbReference>
<evidence type="ECO:0000256" key="2">
    <source>
        <dbReference type="RuleBase" id="RU003875"/>
    </source>
</evidence>
<evidence type="ECO:0000256" key="1">
    <source>
        <dbReference type="ARBA" id="ARBA00009497"/>
    </source>
</evidence>
<protein>
    <submittedName>
        <fullName evidence="4">General stress protein 20U</fullName>
    </submittedName>
</protein>
<dbReference type="PANTHER" id="PTHR42932">
    <property type="entry name" value="GENERAL STRESS PROTEIN 20U"/>
    <property type="match status" value="1"/>
</dbReference>
<dbReference type="SUPFAM" id="SSF47240">
    <property type="entry name" value="Ferritin-like"/>
    <property type="match status" value="1"/>
</dbReference>
<evidence type="ECO:0000259" key="3">
    <source>
        <dbReference type="Pfam" id="PF00210"/>
    </source>
</evidence>
<comment type="caution">
    <text evidence="4">The sequence shown here is derived from an EMBL/GenBank/DDBJ whole genome shotgun (WGS) entry which is preliminary data.</text>
</comment>
<dbReference type="InterPro" id="IPR002177">
    <property type="entry name" value="DPS_DNA-bd"/>
</dbReference>
<organism evidence="4 5">
    <name type="scientific">Paenibacillus vini</name>
    <dbReference type="NCBI Taxonomy" id="1476024"/>
    <lineage>
        <taxon>Bacteria</taxon>
        <taxon>Bacillati</taxon>
        <taxon>Bacillota</taxon>
        <taxon>Bacilli</taxon>
        <taxon>Bacillales</taxon>
        <taxon>Paenibacillaceae</taxon>
        <taxon>Paenibacillus</taxon>
    </lineage>
</organism>
<dbReference type="Proteomes" id="UP000679992">
    <property type="component" value="Unassembled WGS sequence"/>
</dbReference>
<gene>
    <name evidence="4" type="primary">dps_1</name>
    <name evidence="4" type="ORF">J42TS3_30490</name>
</gene>
<dbReference type="PIRSF" id="PIRSF005900">
    <property type="entry name" value="Dps"/>
    <property type="match status" value="1"/>
</dbReference>
<keyword evidence="5" id="KW-1185">Reference proteome</keyword>
<evidence type="ECO:0000313" key="5">
    <source>
        <dbReference type="Proteomes" id="UP000679992"/>
    </source>
</evidence>